<evidence type="ECO:0000313" key="4">
    <source>
        <dbReference type="Proteomes" id="UP001209540"/>
    </source>
</evidence>
<dbReference type="InterPro" id="IPR050791">
    <property type="entry name" value="Aldo-Keto_reductase"/>
</dbReference>
<evidence type="ECO:0000259" key="2">
    <source>
        <dbReference type="Pfam" id="PF00248"/>
    </source>
</evidence>
<protein>
    <submittedName>
        <fullName evidence="3">Pyridoxine 4-dehydrogenase</fullName>
    </submittedName>
</protein>
<organism evidence="3 4">
    <name type="scientific">Phascolomyces articulosus</name>
    <dbReference type="NCBI Taxonomy" id="60185"/>
    <lineage>
        <taxon>Eukaryota</taxon>
        <taxon>Fungi</taxon>
        <taxon>Fungi incertae sedis</taxon>
        <taxon>Mucoromycota</taxon>
        <taxon>Mucoromycotina</taxon>
        <taxon>Mucoromycetes</taxon>
        <taxon>Mucorales</taxon>
        <taxon>Lichtheimiaceae</taxon>
        <taxon>Phascolomyces</taxon>
    </lineage>
</organism>
<reference evidence="3" key="1">
    <citation type="journal article" date="2022" name="IScience">
        <title>Evolution of zygomycete secretomes and the origins of terrestrial fungal ecologies.</title>
        <authorList>
            <person name="Chang Y."/>
            <person name="Wang Y."/>
            <person name="Mondo S."/>
            <person name="Ahrendt S."/>
            <person name="Andreopoulos W."/>
            <person name="Barry K."/>
            <person name="Beard J."/>
            <person name="Benny G.L."/>
            <person name="Blankenship S."/>
            <person name="Bonito G."/>
            <person name="Cuomo C."/>
            <person name="Desiro A."/>
            <person name="Gervers K.A."/>
            <person name="Hundley H."/>
            <person name="Kuo A."/>
            <person name="LaButti K."/>
            <person name="Lang B.F."/>
            <person name="Lipzen A."/>
            <person name="O'Donnell K."/>
            <person name="Pangilinan J."/>
            <person name="Reynolds N."/>
            <person name="Sandor L."/>
            <person name="Smith M.E."/>
            <person name="Tsang A."/>
            <person name="Grigoriev I.V."/>
            <person name="Stajich J.E."/>
            <person name="Spatafora J.W."/>
        </authorList>
    </citation>
    <scope>NUCLEOTIDE SEQUENCE</scope>
    <source>
        <strain evidence="3">RSA 2281</strain>
    </source>
</reference>
<keyword evidence="1" id="KW-0560">Oxidoreductase</keyword>
<dbReference type="AlphaFoldDB" id="A0AAD5PJT6"/>
<evidence type="ECO:0000256" key="1">
    <source>
        <dbReference type="ARBA" id="ARBA00023002"/>
    </source>
</evidence>
<sequence length="323" mass="36345">MVEQRELGQTKIKVNPLGLGCMGMSDFYGPSDEETNMAVLDRALELDCNFWDTSDIYGPFKNEELLGRYFAKSGNRDKVFLCTKFGIVRHKNTGERLGVNGKPEYVRQCCENSLKRLGVKTIDLYYMHRPDPETPIEDTVKAMAELVKEGKVRYIGLSEHSADEIRRAHKIHPISAYQAEFSPWTLDIETNGVLETTRELGISIVAYSPLGRGFLTGGIKSRDDLAKDDWRLANPRFSEENFPKNLKLVEKIHALSEKKGVAPAELILSWVLAQGNDFLTIPGTKRVKYLEQNIRGGQVQLSAEELAEIRKVVDAATTSGSRY</sequence>
<comment type="caution">
    <text evidence="3">The sequence shown here is derived from an EMBL/GenBank/DDBJ whole genome shotgun (WGS) entry which is preliminary data.</text>
</comment>
<dbReference type="InterPro" id="IPR023210">
    <property type="entry name" value="NADP_OxRdtase_dom"/>
</dbReference>
<dbReference type="EMBL" id="JAIXMP010000001">
    <property type="protein sequence ID" value="KAI9278476.1"/>
    <property type="molecule type" value="Genomic_DNA"/>
</dbReference>
<dbReference type="Gene3D" id="3.20.20.100">
    <property type="entry name" value="NADP-dependent oxidoreductase domain"/>
    <property type="match status" value="1"/>
</dbReference>
<dbReference type="GO" id="GO:0005737">
    <property type="term" value="C:cytoplasm"/>
    <property type="evidence" value="ECO:0007669"/>
    <property type="project" value="TreeGrafter"/>
</dbReference>
<dbReference type="Proteomes" id="UP001209540">
    <property type="component" value="Unassembled WGS sequence"/>
</dbReference>
<reference evidence="3" key="2">
    <citation type="submission" date="2023-02" db="EMBL/GenBank/DDBJ databases">
        <authorList>
            <consortium name="DOE Joint Genome Institute"/>
            <person name="Mondo S.J."/>
            <person name="Chang Y."/>
            <person name="Wang Y."/>
            <person name="Ahrendt S."/>
            <person name="Andreopoulos W."/>
            <person name="Barry K."/>
            <person name="Beard J."/>
            <person name="Benny G.L."/>
            <person name="Blankenship S."/>
            <person name="Bonito G."/>
            <person name="Cuomo C."/>
            <person name="Desiro A."/>
            <person name="Gervers K.A."/>
            <person name="Hundley H."/>
            <person name="Kuo A."/>
            <person name="LaButti K."/>
            <person name="Lang B.F."/>
            <person name="Lipzen A."/>
            <person name="O'Donnell K."/>
            <person name="Pangilinan J."/>
            <person name="Reynolds N."/>
            <person name="Sandor L."/>
            <person name="Smith M.W."/>
            <person name="Tsang A."/>
            <person name="Grigoriev I.V."/>
            <person name="Stajich J.E."/>
            <person name="Spatafora J.W."/>
        </authorList>
    </citation>
    <scope>NUCLEOTIDE SEQUENCE</scope>
    <source>
        <strain evidence="3">RSA 2281</strain>
    </source>
</reference>
<evidence type="ECO:0000313" key="3">
    <source>
        <dbReference type="EMBL" id="KAI9278476.1"/>
    </source>
</evidence>
<dbReference type="SUPFAM" id="SSF51430">
    <property type="entry name" value="NAD(P)-linked oxidoreductase"/>
    <property type="match status" value="1"/>
</dbReference>
<gene>
    <name evidence="3" type="ORF">BDA99DRAFT_549584</name>
</gene>
<feature type="domain" description="NADP-dependent oxidoreductase" evidence="2">
    <location>
        <begin position="16"/>
        <end position="313"/>
    </location>
</feature>
<accession>A0AAD5PJT6</accession>
<dbReference type="PANTHER" id="PTHR43625">
    <property type="entry name" value="AFLATOXIN B1 ALDEHYDE REDUCTASE"/>
    <property type="match status" value="1"/>
</dbReference>
<dbReference type="PANTHER" id="PTHR43625:SF40">
    <property type="entry name" value="ALDO-KETO REDUCTASE YAKC [NADP(+)]"/>
    <property type="match status" value="1"/>
</dbReference>
<dbReference type="InterPro" id="IPR036812">
    <property type="entry name" value="NAD(P)_OxRdtase_dom_sf"/>
</dbReference>
<keyword evidence="4" id="KW-1185">Reference proteome</keyword>
<proteinExistence type="predicted"/>
<dbReference type="CDD" id="cd19076">
    <property type="entry name" value="AKR_AKR13A_13D"/>
    <property type="match status" value="1"/>
</dbReference>
<dbReference type="Pfam" id="PF00248">
    <property type="entry name" value="Aldo_ket_red"/>
    <property type="match status" value="1"/>
</dbReference>
<name>A0AAD5PJT6_9FUNG</name>
<dbReference type="GO" id="GO:0016491">
    <property type="term" value="F:oxidoreductase activity"/>
    <property type="evidence" value="ECO:0007669"/>
    <property type="project" value="UniProtKB-KW"/>
</dbReference>